<dbReference type="GO" id="GO:0005789">
    <property type="term" value="C:endoplasmic reticulum membrane"/>
    <property type="evidence" value="ECO:0007669"/>
    <property type="project" value="UniProtKB-SubCell"/>
</dbReference>
<protein>
    <recommendedName>
        <fullName evidence="16">Cytochrome P450</fullName>
    </recommendedName>
</protein>
<keyword evidence="11" id="KW-0408">Iron</keyword>
<comment type="cofactor">
    <cofactor evidence="1">
        <name>heme</name>
        <dbReference type="ChEBI" id="CHEBI:30413"/>
    </cofactor>
</comment>
<reference evidence="15" key="1">
    <citation type="submission" date="2013-09" db="EMBL/GenBank/DDBJ databases">
        <title>The Genome Sequence of Anopheles maculatus species B.</title>
        <authorList>
            <consortium name="The Broad Institute Genomics Platform"/>
            <person name="Neafsey D.E."/>
            <person name="Besansky N."/>
            <person name="Howell P."/>
            <person name="Walton C."/>
            <person name="Young S.K."/>
            <person name="Zeng Q."/>
            <person name="Gargeya S."/>
            <person name="Fitzgerald M."/>
            <person name="Haas B."/>
            <person name="Abouelleil A."/>
            <person name="Allen A.W."/>
            <person name="Alvarado L."/>
            <person name="Arachchi H.M."/>
            <person name="Berlin A.M."/>
            <person name="Chapman S.B."/>
            <person name="Gainer-Dewar J."/>
            <person name="Goldberg J."/>
            <person name="Griggs A."/>
            <person name="Gujja S."/>
            <person name="Hansen M."/>
            <person name="Howarth C."/>
            <person name="Imamovic A."/>
            <person name="Ireland A."/>
            <person name="Larimer J."/>
            <person name="McCowan C."/>
            <person name="Murphy C."/>
            <person name="Pearson M."/>
            <person name="Poon T.W."/>
            <person name="Priest M."/>
            <person name="Roberts A."/>
            <person name="Saif S."/>
            <person name="Shea T."/>
            <person name="Sisk P."/>
            <person name="Sykes S."/>
            <person name="Wortman J."/>
            <person name="Nusbaum C."/>
            <person name="Birren B."/>
        </authorList>
    </citation>
    <scope>NUCLEOTIDE SEQUENCE [LARGE SCALE GENOMIC DNA]</scope>
    <source>
        <strain evidence="15">maculatus3</strain>
    </source>
</reference>
<dbReference type="GO" id="GO:0016705">
    <property type="term" value="F:oxidoreductase activity, acting on paired donors, with incorporation or reduction of molecular oxygen"/>
    <property type="evidence" value="ECO:0007669"/>
    <property type="project" value="InterPro"/>
</dbReference>
<dbReference type="AlphaFoldDB" id="A0A182SF31"/>
<evidence type="ECO:0000256" key="13">
    <source>
        <dbReference type="ARBA" id="ARBA00023136"/>
    </source>
</evidence>
<name>A0A182SF31_9DIPT</name>
<evidence type="ECO:0000256" key="9">
    <source>
        <dbReference type="ARBA" id="ARBA00022848"/>
    </source>
</evidence>
<dbReference type="PANTHER" id="PTHR24291:SF189">
    <property type="entry name" value="CYTOCHROME P450 4C3-RELATED"/>
    <property type="match status" value="1"/>
</dbReference>
<comment type="function">
    <text evidence="2">May be involved in the metabolism of insect hormones and in the breakdown of synthetic insecticides.</text>
</comment>
<evidence type="ECO:0000313" key="15">
    <source>
        <dbReference type="Proteomes" id="UP000075901"/>
    </source>
</evidence>
<dbReference type="InterPro" id="IPR050196">
    <property type="entry name" value="Cytochrome_P450_Monoox"/>
</dbReference>
<reference evidence="14" key="2">
    <citation type="submission" date="2020-05" db="UniProtKB">
        <authorList>
            <consortium name="EnsemblMetazoa"/>
        </authorList>
    </citation>
    <scope>IDENTIFICATION</scope>
    <source>
        <strain evidence="14">maculatus3</strain>
    </source>
</reference>
<evidence type="ECO:0000256" key="5">
    <source>
        <dbReference type="ARBA" id="ARBA00010617"/>
    </source>
</evidence>
<evidence type="ECO:0000313" key="14">
    <source>
        <dbReference type="EnsemblMetazoa" id="AMAM005513-PA"/>
    </source>
</evidence>
<evidence type="ECO:0000256" key="7">
    <source>
        <dbReference type="ARBA" id="ARBA00022723"/>
    </source>
</evidence>
<dbReference type="GO" id="GO:0005506">
    <property type="term" value="F:iron ion binding"/>
    <property type="evidence" value="ECO:0007669"/>
    <property type="project" value="InterPro"/>
</dbReference>
<dbReference type="PANTHER" id="PTHR24291">
    <property type="entry name" value="CYTOCHROME P450 FAMILY 4"/>
    <property type="match status" value="1"/>
</dbReference>
<keyword evidence="6" id="KW-0349">Heme</keyword>
<keyword evidence="8" id="KW-0256">Endoplasmic reticulum</keyword>
<evidence type="ECO:0000256" key="10">
    <source>
        <dbReference type="ARBA" id="ARBA00023002"/>
    </source>
</evidence>
<keyword evidence="9" id="KW-0492">Microsome</keyword>
<evidence type="ECO:0000256" key="1">
    <source>
        <dbReference type="ARBA" id="ARBA00001971"/>
    </source>
</evidence>
<dbReference type="InterPro" id="IPR001128">
    <property type="entry name" value="Cyt_P450"/>
</dbReference>
<comment type="similarity">
    <text evidence="5">Belongs to the cytochrome P450 family.</text>
</comment>
<keyword evidence="13" id="KW-0472">Membrane</keyword>
<evidence type="ECO:0000256" key="6">
    <source>
        <dbReference type="ARBA" id="ARBA00022617"/>
    </source>
</evidence>
<keyword evidence="12" id="KW-0503">Monooxygenase</keyword>
<dbReference type="GO" id="GO:0020037">
    <property type="term" value="F:heme binding"/>
    <property type="evidence" value="ECO:0007669"/>
    <property type="project" value="InterPro"/>
</dbReference>
<proteinExistence type="inferred from homology"/>
<evidence type="ECO:0000256" key="8">
    <source>
        <dbReference type="ARBA" id="ARBA00022824"/>
    </source>
</evidence>
<dbReference type="EnsemblMetazoa" id="AMAM005513-RA">
    <property type="protein sequence ID" value="AMAM005513-PA"/>
    <property type="gene ID" value="AMAM005513"/>
</dbReference>
<dbReference type="VEuPathDB" id="VectorBase:AMAM005513"/>
<dbReference type="InterPro" id="IPR036396">
    <property type="entry name" value="Cyt_P450_sf"/>
</dbReference>
<accession>A0A182SF31</accession>
<evidence type="ECO:0000256" key="2">
    <source>
        <dbReference type="ARBA" id="ARBA00003690"/>
    </source>
</evidence>
<comment type="subcellular location">
    <subcellularLocation>
        <location evidence="4">Endoplasmic reticulum membrane</location>
        <topology evidence="4">Peripheral membrane protein</topology>
    </subcellularLocation>
    <subcellularLocation>
        <location evidence="3">Microsome membrane</location>
        <topology evidence="3">Peripheral membrane protein</topology>
    </subcellularLocation>
</comment>
<dbReference type="Proteomes" id="UP000075901">
    <property type="component" value="Unassembled WGS sequence"/>
</dbReference>
<keyword evidence="15" id="KW-1185">Reference proteome</keyword>
<keyword evidence="10" id="KW-0560">Oxidoreductase</keyword>
<sequence length="204" mass="23640">MQLFLLSLVIIFGTILYRKYKKMYKFSDNIEMLHSYVPIFGHSLLLLGKSHEKVFQLLKDAFLQHDRLFQLRLGPTLFISSSHPDIMHAVLDNPKVMNKAPQYAFFRAELGIFSSPYTLWKHQRKTLNTSFNKRILESFIPLFDKCAAKMVNEIRREPDLAQVNLMTHASRCTLDMVCGATLGTNILDDPEANKYVTYIAKYVD</sequence>
<evidence type="ECO:0000256" key="12">
    <source>
        <dbReference type="ARBA" id="ARBA00023033"/>
    </source>
</evidence>
<dbReference type="GO" id="GO:0004497">
    <property type="term" value="F:monooxygenase activity"/>
    <property type="evidence" value="ECO:0007669"/>
    <property type="project" value="UniProtKB-KW"/>
</dbReference>
<evidence type="ECO:0000256" key="3">
    <source>
        <dbReference type="ARBA" id="ARBA00004174"/>
    </source>
</evidence>
<dbReference type="SUPFAM" id="SSF48264">
    <property type="entry name" value="Cytochrome P450"/>
    <property type="match status" value="1"/>
</dbReference>
<dbReference type="Pfam" id="PF00067">
    <property type="entry name" value="p450"/>
    <property type="match status" value="1"/>
</dbReference>
<dbReference type="Gene3D" id="1.10.630.10">
    <property type="entry name" value="Cytochrome P450"/>
    <property type="match status" value="1"/>
</dbReference>
<organism evidence="14 15">
    <name type="scientific">Anopheles maculatus</name>
    <dbReference type="NCBI Taxonomy" id="74869"/>
    <lineage>
        <taxon>Eukaryota</taxon>
        <taxon>Metazoa</taxon>
        <taxon>Ecdysozoa</taxon>
        <taxon>Arthropoda</taxon>
        <taxon>Hexapoda</taxon>
        <taxon>Insecta</taxon>
        <taxon>Pterygota</taxon>
        <taxon>Neoptera</taxon>
        <taxon>Endopterygota</taxon>
        <taxon>Diptera</taxon>
        <taxon>Nematocera</taxon>
        <taxon>Culicoidea</taxon>
        <taxon>Culicidae</taxon>
        <taxon>Anophelinae</taxon>
        <taxon>Anopheles</taxon>
        <taxon>Anopheles maculatus group</taxon>
    </lineage>
</organism>
<keyword evidence="7" id="KW-0479">Metal-binding</keyword>
<evidence type="ECO:0000256" key="11">
    <source>
        <dbReference type="ARBA" id="ARBA00023004"/>
    </source>
</evidence>
<evidence type="ECO:0008006" key="16">
    <source>
        <dbReference type="Google" id="ProtNLM"/>
    </source>
</evidence>
<evidence type="ECO:0000256" key="4">
    <source>
        <dbReference type="ARBA" id="ARBA00004406"/>
    </source>
</evidence>